<dbReference type="InterPro" id="IPR053733">
    <property type="entry name" value="Heme_Transport_Util_sf"/>
</dbReference>
<dbReference type="eggNOG" id="COG3720">
    <property type="taxonomic scope" value="Bacteria"/>
</dbReference>
<dbReference type="InterPro" id="IPR007845">
    <property type="entry name" value="HemS/ChuX_dom"/>
</dbReference>
<accession>I3YG69</accession>
<proteinExistence type="predicted"/>
<evidence type="ECO:0000259" key="1">
    <source>
        <dbReference type="Pfam" id="PF05171"/>
    </source>
</evidence>
<dbReference type="EMBL" id="CP003154">
    <property type="protein sequence ID" value="AFL75987.1"/>
    <property type="molecule type" value="Genomic_DNA"/>
</dbReference>
<dbReference type="STRING" id="765911.Thivi_4169"/>
<feature type="domain" description="Haemin-degrading HemS/ChuX" evidence="1">
    <location>
        <begin position="210"/>
        <end position="326"/>
    </location>
</feature>
<organism evidence="2 3">
    <name type="scientific">Thiocystis violascens (strain ATCC 17096 / DSM 198 / 6111)</name>
    <name type="common">Chromatium violascens</name>
    <dbReference type="NCBI Taxonomy" id="765911"/>
    <lineage>
        <taxon>Bacteria</taxon>
        <taxon>Pseudomonadati</taxon>
        <taxon>Pseudomonadota</taxon>
        <taxon>Gammaproteobacteria</taxon>
        <taxon>Chromatiales</taxon>
        <taxon>Chromatiaceae</taxon>
        <taxon>Thiocystis</taxon>
    </lineage>
</organism>
<reference evidence="2 3" key="1">
    <citation type="submission" date="2012-06" db="EMBL/GenBank/DDBJ databases">
        <title>Complete sequence of Thiocystis violascens DSM 198.</title>
        <authorList>
            <consortium name="US DOE Joint Genome Institute"/>
            <person name="Lucas S."/>
            <person name="Han J."/>
            <person name="Lapidus A."/>
            <person name="Cheng J.-F."/>
            <person name="Goodwin L."/>
            <person name="Pitluck S."/>
            <person name="Peters L."/>
            <person name="Ovchinnikova G."/>
            <person name="Teshima H."/>
            <person name="Detter J.C."/>
            <person name="Han C."/>
            <person name="Tapia R."/>
            <person name="Land M."/>
            <person name="Hauser L."/>
            <person name="Kyrpides N."/>
            <person name="Ivanova N."/>
            <person name="Pagani I."/>
            <person name="Vogl K."/>
            <person name="Liu Z."/>
            <person name="Frigaard N.-U."/>
            <person name="Bryant D."/>
            <person name="Woyke T."/>
        </authorList>
    </citation>
    <scope>NUCLEOTIDE SEQUENCE [LARGE SCALE GENOMIC DNA]</scope>
    <source>
        <strain evidence="3">ATCC 17096 / DSM 198 / 6111</strain>
    </source>
</reference>
<evidence type="ECO:0000313" key="2">
    <source>
        <dbReference type="EMBL" id="AFL75987.1"/>
    </source>
</evidence>
<dbReference type="RefSeq" id="WP_014780370.1">
    <property type="nucleotide sequence ID" value="NC_018012.1"/>
</dbReference>
<dbReference type="Pfam" id="PF05171">
    <property type="entry name" value="HemS"/>
    <property type="match status" value="1"/>
</dbReference>
<sequence length="328" mass="36652">MTAVTQLMSASHRATFALSNPLAPEHATHALRLTGHWPELLWDLACLDRVWIETATPEISLAQMAPLLGIRVHQDIGLATGRRLALHLFLEQWHALRILPEDGGTEPRRLCFENRQGTALLTLSLDPRANGFALRTLARTHRAERERAIPLPRRPDFWTSQAHPLFVQALAERWPDDAGTSAFTDIAEICGWLRLIPARLRDQGRITLVDPELIPCFLETLTEQALPVRVLAGTAGVAHRFDGAFHIHQRLEGNWLQLLGDQARLRLDLGAIDSAWVFQPAGTGASAPRRQLRLYDESGRALALIDDLPRVGGTENPIWRTLINALFD</sequence>
<dbReference type="GO" id="GO:0006826">
    <property type="term" value="P:iron ion transport"/>
    <property type="evidence" value="ECO:0007669"/>
    <property type="project" value="InterPro"/>
</dbReference>
<dbReference type="OrthoDB" id="316630at2"/>
<dbReference type="Gene3D" id="3.40.1570.10">
    <property type="entry name" value="HemS/ChuS/ChuX like domains"/>
    <property type="match status" value="2"/>
</dbReference>
<gene>
    <name evidence="2" type="ordered locus">Thivi_4169</name>
</gene>
<dbReference type="HOGENOM" id="CLU_847136_0_0_6"/>
<keyword evidence="3" id="KW-1185">Reference proteome</keyword>
<name>I3YG69_THIV6</name>
<dbReference type="SUPFAM" id="SSF144064">
    <property type="entry name" value="Heme iron utilization protein-like"/>
    <property type="match status" value="1"/>
</dbReference>
<dbReference type="Proteomes" id="UP000006062">
    <property type="component" value="Chromosome"/>
</dbReference>
<evidence type="ECO:0000313" key="3">
    <source>
        <dbReference type="Proteomes" id="UP000006062"/>
    </source>
</evidence>
<dbReference type="KEGG" id="tvi:Thivi_4169"/>
<dbReference type="AlphaFoldDB" id="I3YG69"/>
<protein>
    <submittedName>
        <fullName evidence="2">Putative heme degradation protein</fullName>
    </submittedName>
</protein>